<feature type="transmembrane region" description="Helical" evidence="7">
    <location>
        <begin position="305"/>
        <end position="327"/>
    </location>
</feature>
<feature type="transmembrane region" description="Helical" evidence="7">
    <location>
        <begin position="120"/>
        <end position="141"/>
    </location>
</feature>
<feature type="transmembrane region" description="Helical" evidence="7">
    <location>
        <begin position="206"/>
        <end position="230"/>
    </location>
</feature>
<keyword evidence="5 7" id="KW-1133">Transmembrane helix</keyword>
<dbReference type="RefSeq" id="WP_286661472.1">
    <property type="nucleotide sequence ID" value="NZ_JASZYV010000003.1"/>
</dbReference>
<feature type="transmembrane region" description="Helical" evidence="7">
    <location>
        <begin position="371"/>
        <end position="402"/>
    </location>
</feature>
<name>A0ABT7NEQ7_9BURK</name>
<dbReference type="PIRSF" id="PIRSF004810">
    <property type="entry name" value="ChrA"/>
    <property type="match status" value="1"/>
</dbReference>
<organism evidence="8 9">
    <name type="scientific">Variovorax dokdonensis</name>
    <dbReference type="NCBI Taxonomy" id="344883"/>
    <lineage>
        <taxon>Bacteria</taxon>
        <taxon>Pseudomonadati</taxon>
        <taxon>Pseudomonadota</taxon>
        <taxon>Betaproteobacteria</taxon>
        <taxon>Burkholderiales</taxon>
        <taxon>Comamonadaceae</taxon>
        <taxon>Variovorax</taxon>
    </lineage>
</organism>
<evidence type="ECO:0000256" key="6">
    <source>
        <dbReference type="ARBA" id="ARBA00023136"/>
    </source>
</evidence>
<dbReference type="EMBL" id="JASZYV010000003">
    <property type="protein sequence ID" value="MDM0046402.1"/>
    <property type="molecule type" value="Genomic_DNA"/>
</dbReference>
<feature type="transmembrane region" description="Helical" evidence="7">
    <location>
        <begin position="269"/>
        <end position="293"/>
    </location>
</feature>
<feature type="transmembrane region" description="Helical" evidence="7">
    <location>
        <begin position="236"/>
        <end position="257"/>
    </location>
</feature>
<dbReference type="Pfam" id="PF02417">
    <property type="entry name" value="Chromate_transp"/>
    <property type="match status" value="2"/>
</dbReference>
<dbReference type="PANTHER" id="PTHR33567:SF3">
    <property type="entry name" value="CHROMATE ION TRANSPORTER (EUROFUNG)"/>
    <property type="match status" value="1"/>
</dbReference>
<comment type="caution">
    <text evidence="8">The sequence shown here is derived from an EMBL/GenBank/DDBJ whole genome shotgun (WGS) entry which is preliminary data.</text>
</comment>
<evidence type="ECO:0000256" key="1">
    <source>
        <dbReference type="ARBA" id="ARBA00004651"/>
    </source>
</evidence>
<evidence type="ECO:0000256" key="4">
    <source>
        <dbReference type="ARBA" id="ARBA00022692"/>
    </source>
</evidence>
<accession>A0ABT7NEQ7</accession>
<evidence type="ECO:0000256" key="3">
    <source>
        <dbReference type="ARBA" id="ARBA00022475"/>
    </source>
</evidence>
<feature type="transmembrane region" description="Helical" evidence="7">
    <location>
        <begin position="153"/>
        <end position="185"/>
    </location>
</feature>
<dbReference type="PANTHER" id="PTHR33567">
    <property type="entry name" value="CHROMATE ION TRANSPORTER (EUROFUNG)"/>
    <property type="match status" value="1"/>
</dbReference>
<evidence type="ECO:0000256" key="7">
    <source>
        <dbReference type="SAM" id="Phobius"/>
    </source>
</evidence>
<evidence type="ECO:0000313" key="8">
    <source>
        <dbReference type="EMBL" id="MDM0046402.1"/>
    </source>
</evidence>
<evidence type="ECO:0000256" key="5">
    <source>
        <dbReference type="ARBA" id="ARBA00022989"/>
    </source>
</evidence>
<dbReference type="InterPro" id="IPR003370">
    <property type="entry name" value="Chromate_transpt"/>
</dbReference>
<feature type="transmembrane region" description="Helical" evidence="7">
    <location>
        <begin position="339"/>
        <end position="359"/>
    </location>
</feature>
<dbReference type="NCBIfam" id="TIGR00937">
    <property type="entry name" value="2A51"/>
    <property type="match status" value="1"/>
</dbReference>
<dbReference type="Proteomes" id="UP001174908">
    <property type="component" value="Unassembled WGS sequence"/>
</dbReference>
<keyword evidence="6 7" id="KW-0472">Membrane</keyword>
<sequence length="403" mass="41572">MPNTSPRRPAASHSALEVFVAFLKMGLTAFGGPVAHLGYFRAEFVERRAWLDDRSYADLVALCQFLPGPASSQVGMAIGLGRAGWLGALGAWAGFTLPSAVALILLAIGFTRWAGLSQSGVLQGLKIAAVAVVAQAVVAMARSLCPDWQRAGIAIAAALLVAAVPSVFGQLAAIVAGAIVGRWALRLRHAPHPRHHEYGVSKKTGAILLLLFFLLLALLPVLAAVAQLPALSAVAAVYRSGALVFGGGHVVLPLLQASVVPNGWVSNDAFLAGYGAAQAVPGPLFTLAAYLGAAMTTPLGGWTGGLVLLLAIFLPGFLLVAGALPFWEGLRQRDDVRRAMAGVNAAVVGILAAALYNPVWTSAIHSWSDVALAVAALGLLTIGRQSAVVVVAFAAIGGWMLAR</sequence>
<evidence type="ECO:0000256" key="2">
    <source>
        <dbReference type="ARBA" id="ARBA00005262"/>
    </source>
</evidence>
<comment type="similarity">
    <text evidence="2">Belongs to the chromate ion transporter (CHR) (TC 2.A.51) family.</text>
</comment>
<dbReference type="InterPro" id="IPR014047">
    <property type="entry name" value="Chr_Tranpt_l_chain"/>
</dbReference>
<reference evidence="8" key="1">
    <citation type="submission" date="2023-06" db="EMBL/GenBank/DDBJ databases">
        <authorList>
            <person name="Jiang Y."/>
            <person name="Liu Q."/>
        </authorList>
    </citation>
    <scope>NUCLEOTIDE SEQUENCE</scope>
    <source>
        <strain evidence="8">CGMCC 1.12089</strain>
    </source>
</reference>
<keyword evidence="9" id="KW-1185">Reference proteome</keyword>
<feature type="transmembrane region" description="Helical" evidence="7">
    <location>
        <begin position="85"/>
        <end position="108"/>
    </location>
</feature>
<proteinExistence type="inferred from homology"/>
<keyword evidence="4 7" id="KW-0812">Transmembrane</keyword>
<keyword evidence="3" id="KW-1003">Cell membrane</keyword>
<feature type="transmembrane region" description="Helical" evidence="7">
    <location>
        <begin position="20"/>
        <end position="39"/>
    </location>
</feature>
<protein>
    <submittedName>
        <fullName evidence="8">Chromate efflux transporter</fullName>
    </submittedName>
</protein>
<gene>
    <name evidence="8" type="primary">chrA</name>
    <name evidence="8" type="ORF">QTH91_18060</name>
</gene>
<comment type="subcellular location">
    <subcellularLocation>
        <location evidence="1">Cell membrane</location>
        <topology evidence="1">Multi-pass membrane protein</topology>
    </subcellularLocation>
</comment>
<evidence type="ECO:0000313" key="9">
    <source>
        <dbReference type="Proteomes" id="UP001174908"/>
    </source>
</evidence>